<name>A0A9N9GHE7_9GLOM</name>
<feature type="region of interest" description="Disordered" evidence="1">
    <location>
        <begin position="52"/>
        <end position="131"/>
    </location>
</feature>
<dbReference type="Proteomes" id="UP000789572">
    <property type="component" value="Unassembled WGS sequence"/>
</dbReference>
<reference evidence="2" key="1">
    <citation type="submission" date="2021-06" db="EMBL/GenBank/DDBJ databases">
        <authorList>
            <person name="Kallberg Y."/>
            <person name="Tangrot J."/>
            <person name="Rosling A."/>
        </authorList>
    </citation>
    <scope>NUCLEOTIDE SEQUENCE</scope>
    <source>
        <strain evidence="2">IA702</strain>
    </source>
</reference>
<feature type="non-terminal residue" evidence="2">
    <location>
        <position position="1"/>
    </location>
</feature>
<keyword evidence="3" id="KW-1185">Reference proteome</keyword>
<feature type="compositionally biased region" description="Basic and acidic residues" evidence="1">
    <location>
        <begin position="66"/>
        <end position="92"/>
    </location>
</feature>
<proteinExistence type="predicted"/>
<comment type="caution">
    <text evidence="2">The sequence shown here is derived from an EMBL/GenBank/DDBJ whole genome shotgun (WGS) entry which is preliminary data.</text>
</comment>
<accession>A0A9N9GHE7</accession>
<evidence type="ECO:0000313" key="3">
    <source>
        <dbReference type="Proteomes" id="UP000789572"/>
    </source>
</evidence>
<gene>
    <name evidence="2" type="ORF">POCULU_LOCUS7927</name>
</gene>
<sequence length="235" mass="27245">MAKEFKINKETKKITDYDDKEISIEEYNSLYKQRQHPTWVRLQELYDKFSGSDIEAKRNAKKGKRKREDEKNDTPNEQPDPKKTKSDYDALKNKTLGEITNNEAATVLKESTKLEGEQGYNQDEKIESMEDKLIADDPELYRQTIIEALKERMKDLNVKKEDLDEDTKKLIEGKITDAHQVKVIKNQAVKKIGELGAKNKLTSLFSQAQALIKKAQKNVTEKIKQDIKTVQEQLK</sequence>
<protein>
    <submittedName>
        <fullName evidence="2">1094_t:CDS:1</fullName>
    </submittedName>
</protein>
<dbReference type="AlphaFoldDB" id="A0A9N9GHE7"/>
<evidence type="ECO:0000313" key="2">
    <source>
        <dbReference type="EMBL" id="CAG8610564.1"/>
    </source>
</evidence>
<dbReference type="EMBL" id="CAJVPJ010002011">
    <property type="protein sequence ID" value="CAG8610564.1"/>
    <property type="molecule type" value="Genomic_DNA"/>
</dbReference>
<feature type="compositionally biased region" description="Basic and acidic residues" evidence="1">
    <location>
        <begin position="110"/>
        <end position="131"/>
    </location>
</feature>
<organism evidence="2 3">
    <name type="scientific">Paraglomus occultum</name>
    <dbReference type="NCBI Taxonomy" id="144539"/>
    <lineage>
        <taxon>Eukaryota</taxon>
        <taxon>Fungi</taxon>
        <taxon>Fungi incertae sedis</taxon>
        <taxon>Mucoromycota</taxon>
        <taxon>Glomeromycotina</taxon>
        <taxon>Glomeromycetes</taxon>
        <taxon>Paraglomerales</taxon>
        <taxon>Paraglomeraceae</taxon>
        <taxon>Paraglomus</taxon>
    </lineage>
</organism>
<evidence type="ECO:0000256" key="1">
    <source>
        <dbReference type="SAM" id="MobiDB-lite"/>
    </source>
</evidence>